<evidence type="ECO:0000313" key="14">
    <source>
        <dbReference type="Proteomes" id="UP000541444"/>
    </source>
</evidence>
<dbReference type="InterPro" id="IPR036053">
    <property type="entry name" value="PABP-dom"/>
</dbReference>
<dbReference type="CDD" id="cd12380">
    <property type="entry name" value="RRM3_I_PABPs"/>
    <property type="match status" value="1"/>
</dbReference>
<evidence type="ECO:0000256" key="2">
    <source>
        <dbReference type="ARBA" id="ARBA00004496"/>
    </source>
</evidence>
<evidence type="ECO:0000256" key="1">
    <source>
        <dbReference type="ARBA" id="ARBA00004123"/>
    </source>
</evidence>
<organism evidence="13 14">
    <name type="scientific">Kingdonia uniflora</name>
    <dbReference type="NCBI Taxonomy" id="39325"/>
    <lineage>
        <taxon>Eukaryota</taxon>
        <taxon>Viridiplantae</taxon>
        <taxon>Streptophyta</taxon>
        <taxon>Embryophyta</taxon>
        <taxon>Tracheophyta</taxon>
        <taxon>Spermatophyta</taxon>
        <taxon>Magnoliopsida</taxon>
        <taxon>Ranunculales</taxon>
        <taxon>Circaeasteraceae</taxon>
        <taxon>Kingdonia</taxon>
    </lineage>
</organism>
<dbReference type="GO" id="GO:0005737">
    <property type="term" value="C:cytoplasm"/>
    <property type="evidence" value="ECO:0007669"/>
    <property type="project" value="UniProtKB-SubCell"/>
</dbReference>
<dbReference type="SMART" id="SM00360">
    <property type="entry name" value="RRM"/>
    <property type="match status" value="4"/>
</dbReference>
<dbReference type="InterPro" id="IPR006515">
    <property type="entry name" value="PABP_1234"/>
</dbReference>
<dbReference type="PANTHER" id="PTHR24012">
    <property type="entry name" value="RNA BINDING PROTEIN"/>
    <property type="match status" value="1"/>
</dbReference>
<dbReference type="InterPro" id="IPR012677">
    <property type="entry name" value="Nucleotide-bd_a/b_plait_sf"/>
</dbReference>
<evidence type="ECO:0000256" key="8">
    <source>
        <dbReference type="ARBA" id="ARBA00054110"/>
    </source>
</evidence>
<feature type="domain" description="RRM" evidence="11">
    <location>
        <begin position="213"/>
        <end position="290"/>
    </location>
</feature>
<dbReference type="SUPFAM" id="SSF63570">
    <property type="entry name" value="PABC (PABP) domain"/>
    <property type="match status" value="1"/>
</dbReference>
<dbReference type="GO" id="GO:0005634">
    <property type="term" value="C:nucleus"/>
    <property type="evidence" value="ECO:0007669"/>
    <property type="project" value="UniProtKB-SubCell"/>
</dbReference>
<dbReference type="InterPro" id="IPR035979">
    <property type="entry name" value="RBD_domain_sf"/>
</dbReference>
<dbReference type="SMART" id="SM00517">
    <property type="entry name" value="PolyA"/>
    <property type="match status" value="1"/>
</dbReference>
<evidence type="ECO:0000259" key="11">
    <source>
        <dbReference type="PROSITE" id="PS50102"/>
    </source>
</evidence>
<dbReference type="CDD" id="cd12379">
    <property type="entry name" value="RRM2_I_PABPs"/>
    <property type="match status" value="1"/>
</dbReference>
<dbReference type="FunFam" id="3.30.70.330:FF:000003">
    <property type="entry name" value="Polyadenylate-binding protein"/>
    <property type="match status" value="1"/>
</dbReference>
<dbReference type="FunFam" id="3.30.70.330:FF:000239">
    <property type="entry name" value="Polyadenylate-binding protein"/>
    <property type="match status" value="1"/>
</dbReference>
<dbReference type="OrthoDB" id="19742at2759"/>
<dbReference type="CDD" id="cd12381">
    <property type="entry name" value="RRM4_I_PABPs"/>
    <property type="match status" value="1"/>
</dbReference>
<dbReference type="Proteomes" id="UP000541444">
    <property type="component" value="Unassembled WGS sequence"/>
</dbReference>
<comment type="similarity">
    <text evidence="3 10">Belongs to the polyadenylate-binding protein type-1 family.</text>
</comment>
<dbReference type="PROSITE" id="PS51309">
    <property type="entry name" value="PABC"/>
    <property type="match status" value="1"/>
</dbReference>
<dbReference type="AlphaFoldDB" id="A0A7J7P7B0"/>
<evidence type="ECO:0000256" key="6">
    <source>
        <dbReference type="ARBA" id="ARBA00022884"/>
    </source>
</evidence>
<evidence type="ECO:0000256" key="9">
    <source>
        <dbReference type="PROSITE-ProRule" id="PRU00176"/>
    </source>
</evidence>
<dbReference type="SUPFAM" id="SSF54928">
    <property type="entry name" value="RNA-binding domain, RBD"/>
    <property type="match status" value="3"/>
</dbReference>
<keyword evidence="5" id="KW-0677">Repeat</keyword>
<accession>A0A7J7P7B0</accession>
<reference evidence="13 14" key="1">
    <citation type="journal article" date="2020" name="IScience">
        <title>Genome Sequencing of the Endangered Kingdonia uniflora (Circaeasteraceae, Ranunculales) Reveals Potential Mechanisms of Evolutionary Specialization.</title>
        <authorList>
            <person name="Sun Y."/>
            <person name="Deng T."/>
            <person name="Zhang A."/>
            <person name="Moore M.J."/>
            <person name="Landis J.B."/>
            <person name="Lin N."/>
            <person name="Zhang H."/>
            <person name="Zhang X."/>
            <person name="Huang J."/>
            <person name="Zhang X."/>
            <person name="Sun H."/>
            <person name="Wang H."/>
        </authorList>
    </citation>
    <scope>NUCLEOTIDE SEQUENCE [LARGE SCALE GENOMIC DNA]</scope>
    <source>
        <strain evidence="13">TB1705</strain>
        <tissue evidence="13">Leaf</tissue>
    </source>
</reference>
<comment type="function">
    <text evidence="8">Binds the poly(A) tail of mRNA. Appears to be an important mediator of the multiple roles of the poly(A) tail in mRNA biogenesis, stability and translation.</text>
</comment>
<evidence type="ECO:0000256" key="7">
    <source>
        <dbReference type="ARBA" id="ARBA00023242"/>
    </source>
</evidence>
<feature type="domain" description="RRM" evidence="11">
    <location>
        <begin position="305"/>
        <end position="382"/>
    </location>
</feature>
<dbReference type="SMART" id="SM00361">
    <property type="entry name" value="RRM_1"/>
    <property type="match status" value="4"/>
</dbReference>
<feature type="domain" description="RRM" evidence="11">
    <location>
        <begin position="122"/>
        <end position="194"/>
    </location>
</feature>
<dbReference type="InterPro" id="IPR045305">
    <property type="entry name" value="RRM2_I_PABPs"/>
</dbReference>
<evidence type="ECO:0000259" key="12">
    <source>
        <dbReference type="PROSITE" id="PS51309"/>
    </source>
</evidence>
<comment type="caution">
    <text evidence="13">The sequence shown here is derived from an EMBL/GenBank/DDBJ whole genome shotgun (WGS) entry which is preliminary data.</text>
</comment>
<dbReference type="FunFam" id="3.30.70.330:FF:000651">
    <property type="entry name" value="Poly(A) binding protein cytoplasmic 1 like"/>
    <property type="match status" value="1"/>
</dbReference>
<keyword evidence="14" id="KW-1185">Reference proteome</keyword>
<dbReference type="InterPro" id="IPR000504">
    <property type="entry name" value="RRM_dom"/>
</dbReference>
<evidence type="ECO:0000256" key="10">
    <source>
        <dbReference type="RuleBase" id="RU362004"/>
    </source>
</evidence>
<dbReference type="GO" id="GO:0003723">
    <property type="term" value="F:RNA binding"/>
    <property type="evidence" value="ECO:0007669"/>
    <property type="project" value="UniProtKB-UniRule"/>
</dbReference>
<dbReference type="EMBL" id="JACGCM010000192">
    <property type="protein sequence ID" value="KAF6175327.1"/>
    <property type="molecule type" value="Genomic_DNA"/>
</dbReference>
<dbReference type="Pfam" id="PF00076">
    <property type="entry name" value="RRM_1"/>
    <property type="match status" value="4"/>
</dbReference>
<dbReference type="Gene3D" id="1.10.1900.10">
    <property type="entry name" value="c-terminal domain of poly(a) binding protein"/>
    <property type="match status" value="1"/>
</dbReference>
<dbReference type="InterPro" id="IPR003954">
    <property type="entry name" value="RRM_euk-type"/>
</dbReference>
<dbReference type="PROSITE" id="PS50102">
    <property type="entry name" value="RRM"/>
    <property type="match status" value="4"/>
</dbReference>
<keyword evidence="4 10" id="KW-0963">Cytoplasm</keyword>
<protein>
    <recommendedName>
        <fullName evidence="10">Polyadenylate-binding protein</fullName>
        <shortName evidence="10">PABP</shortName>
    </recommendedName>
</protein>
<feature type="domain" description="RRM" evidence="11">
    <location>
        <begin position="34"/>
        <end position="112"/>
    </location>
</feature>
<proteinExistence type="inferred from homology"/>
<keyword evidence="6 9" id="KW-0694">RNA-binding</keyword>
<evidence type="ECO:0000256" key="4">
    <source>
        <dbReference type="ARBA" id="ARBA00022490"/>
    </source>
</evidence>
<feature type="domain" description="PABC" evidence="12">
    <location>
        <begin position="541"/>
        <end position="618"/>
    </location>
</feature>
<gene>
    <name evidence="13" type="ORF">GIB67_021832</name>
</gene>
<evidence type="ECO:0000256" key="3">
    <source>
        <dbReference type="ARBA" id="ARBA00008557"/>
    </source>
</evidence>
<keyword evidence="7" id="KW-0539">Nucleus</keyword>
<dbReference type="Pfam" id="PF00658">
    <property type="entry name" value="MLLE"/>
    <property type="match status" value="1"/>
</dbReference>
<name>A0A7J7P7B0_9MAGN</name>
<comment type="subcellular location">
    <subcellularLocation>
        <location evidence="2 10">Cytoplasm</location>
    </subcellularLocation>
    <subcellularLocation>
        <location evidence="1">Nucleus</location>
    </subcellularLocation>
</comment>
<evidence type="ECO:0000313" key="13">
    <source>
        <dbReference type="EMBL" id="KAF6175327.1"/>
    </source>
</evidence>
<dbReference type="Gene3D" id="3.30.70.330">
    <property type="match status" value="4"/>
</dbReference>
<sequence>MAQVQVQQHFPLLASNSSPIAMNTGAGSQVFGTTPLYVGDLESNVTGNQLYDLFSQLGKVVSIRVCRDKTTWRSLGYAYVNYSNAQDAARALDKLNFTPLNGKPIRIMFCHRDPNIFKSGNANVFIKNLEKTIDNKGLQEVFSNFGNILSCKIATDPTGQSKGYGFVQFENKESAQNAIDRLNGMLMNDKPVFVGPFLRKQEREAAINQVKLNNVFIKNLPESLTEEELKNIFGEYGTITSVVVMRDGDGKSRCFGFVNFENADDAAQSIEALNGKKFDEKELYVGKAQTKSEREVELKGLFEGLNLYVKNLDNSIVDYKLREMFSEFGTVTSCKVMQDSNGASRGSGYVAFSTPEEAHRALAEMNGKVIANKTLYVALAQRKEDRRARMQARFPELLPVPMTPLMAPHMPMYSTGGLGMGHFYAQGPPAMIPPQPGYAYQQQFLPNLNGAPMRNFFMPMPFSMPMVQQHGQHPGGRPDEVGPIQQNQQPALLLQQQMTPTGCMYYYPPGSCNMPGIPILAAPYDMGARPEGEVALQKPMPSGDMATAFATSTPKYQRTTLGEILYPLVDQLDHNMAGKVTGMLLEMDQPEVLHLVESPKALEAKVPESIAVLRNVQQQQTINSPADQLASLSLNE</sequence>
<dbReference type="InterPro" id="IPR002004">
    <property type="entry name" value="PABP_HYD_C"/>
</dbReference>
<dbReference type="NCBIfam" id="TIGR01628">
    <property type="entry name" value="PABP-1234"/>
    <property type="match status" value="1"/>
</dbReference>
<evidence type="ECO:0000256" key="5">
    <source>
        <dbReference type="ARBA" id="ARBA00022737"/>
    </source>
</evidence>